<dbReference type="InterPro" id="IPR013821">
    <property type="entry name" value="K_chnl_volt-dep_KCNQ_C"/>
</dbReference>
<evidence type="ECO:0000256" key="2">
    <source>
        <dbReference type="ARBA" id="ARBA00022448"/>
    </source>
</evidence>
<dbReference type="Gene3D" id="6.10.140.1910">
    <property type="match status" value="2"/>
</dbReference>
<keyword evidence="11" id="KW-0175">Coiled coil</keyword>
<evidence type="ECO:0000256" key="8">
    <source>
        <dbReference type="ARBA" id="ARBA00023136"/>
    </source>
</evidence>
<dbReference type="PANTHER" id="PTHR47735:SF9">
    <property type="entry name" value="POTASSIUM VOLTAGE-GATED CHANNEL SUBFAMILY KQT MEMBER 4-LIKE ISOFORM X1"/>
    <property type="match status" value="1"/>
</dbReference>
<dbReference type="InterPro" id="IPR003937">
    <property type="entry name" value="K_chnl_volt-dep_KCNQ"/>
</dbReference>
<reference evidence="15" key="1">
    <citation type="submission" date="2021-02" db="EMBL/GenBank/DDBJ databases">
        <authorList>
            <person name="Nowell W R."/>
        </authorList>
    </citation>
    <scope>NUCLEOTIDE SEQUENCE</scope>
</reference>
<feature type="transmembrane region" description="Helical" evidence="12">
    <location>
        <begin position="78"/>
        <end position="102"/>
    </location>
</feature>
<dbReference type="AlphaFoldDB" id="A0A813ZSJ4"/>
<dbReference type="Gene3D" id="1.10.287.70">
    <property type="match status" value="1"/>
</dbReference>
<dbReference type="EMBL" id="CAJNOU010000176">
    <property type="protein sequence ID" value="CAF0902023.1"/>
    <property type="molecule type" value="Genomic_DNA"/>
</dbReference>
<organism evidence="15 16">
    <name type="scientific">Rotaria sordida</name>
    <dbReference type="NCBI Taxonomy" id="392033"/>
    <lineage>
        <taxon>Eukaryota</taxon>
        <taxon>Metazoa</taxon>
        <taxon>Spiralia</taxon>
        <taxon>Gnathifera</taxon>
        <taxon>Rotifera</taxon>
        <taxon>Eurotatoria</taxon>
        <taxon>Bdelloidea</taxon>
        <taxon>Philodinida</taxon>
        <taxon>Philodinidae</taxon>
        <taxon>Rotaria</taxon>
    </lineage>
</organism>
<evidence type="ECO:0000256" key="9">
    <source>
        <dbReference type="ARBA" id="ARBA00023303"/>
    </source>
</evidence>
<dbReference type="InterPro" id="IPR005821">
    <property type="entry name" value="Ion_trans_dom"/>
</dbReference>
<feature type="transmembrane region" description="Helical" evidence="12">
    <location>
        <begin position="108"/>
        <end position="126"/>
    </location>
</feature>
<evidence type="ECO:0000256" key="5">
    <source>
        <dbReference type="ARBA" id="ARBA00022958"/>
    </source>
</evidence>
<evidence type="ECO:0000256" key="11">
    <source>
        <dbReference type="SAM" id="Coils"/>
    </source>
</evidence>
<evidence type="ECO:0000256" key="7">
    <source>
        <dbReference type="ARBA" id="ARBA00023065"/>
    </source>
</evidence>
<dbReference type="Pfam" id="PF03520">
    <property type="entry name" value="KCNQ_channel"/>
    <property type="match status" value="1"/>
</dbReference>
<evidence type="ECO:0000256" key="3">
    <source>
        <dbReference type="ARBA" id="ARBA00022475"/>
    </source>
</evidence>
<keyword evidence="2" id="KW-0813">Transport</keyword>
<feature type="transmembrane region" description="Helical" evidence="12">
    <location>
        <begin position="280"/>
        <end position="306"/>
    </location>
</feature>
<comment type="subcellular location">
    <subcellularLocation>
        <location evidence="1">Cell membrane</location>
        <topology evidence="1">Multi-pass membrane protein</topology>
    </subcellularLocation>
</comment>
<evidence type="ECO:0000256" key="4">
    <source>
        <dbReference type="ARBA" id="ARBA00022692"/>
    </source>
</evidence>
<dbReference type="PRINTS" id="PR01459">
    <property type="entry name" value="KCNQCHANNEL"/>
</dbReference>
<feature type="transmembrane region" description="Helical" evidence="12">
    <location>
        <begin position="213"/>
        <end position="236"/>
    </location>
</feature>
<dbReference type="Gene3D" id="1.20.120.350">
    <property type="entry name" value="Voltage-gated potassium channels. Chain C"/>
    <property type="match status" value="1"/>
</dbReference>
<dbReference type="GO" id="GO:0005249">
    <property type="term" value="F:voltage-gated potassium channel activity"/>
    <property type="evidence" value="ECO:0007669"/>
    <property type="project" value="InterPro"/>
</dbReference>
<sequence>MNNSLYRFMSVPTNENYLSIPTLVHRPSSRISMQTNNYDIDDDFNSPSNYCKSLKYFYHPFQSHIYNFLERPCGIYSFLYHFTVFSIVIGCLVYSSILTVYIEQSYSILFWMEFILFILFLIEYIVRVWSSGCRNKYHGYHGRLLFMCKLMCIIDLCVIIGYAILLLLGLNNTQFNVQLIRYVRILQILRFLHVDRRLTSWRLLGSVIYDHRYELVATLYFCFIFLIVIAYLIWLVEKDISKPPNEDMFHSFADTLWWAIVTMTTIGYGDKYPRTYIGKMITSCLCICGVAFWTLPSGIIGSGFALKVQQKKREQQFNRLIPAAANLIQNWWRLIASRHPNTKATWRIYRIEIKRTNKFSRHIGSEFTMTTSNSTNSTPRMRNELNALSSGILLDKISWRKVDGIEDLDTNQLTAIRMIRIIKYHSARRKFREAHKSYDFKDIMDENARGNIKVMYALADIQRRLDQTLVLSKSYPSLISDHEQFTLNTKVQRLEIKIDELEKKTNHIISLLEELCQRSNSERTNITMNCIPVVAEELTSRK</sequence>
<keyword evidence="6 12" id="KW-1133">Transmembrane helix</keyword>
<keyword evidence="7" id="KW-0406">Ion transport</keyword>
<evidence type="ECO:0000313" key="15">
    <source>
        <dbReference type="EMBL" id="CAF0902023.1"/>
    </source>
</evidence>
<evidence type="ECO:0000256" key="1">
    <source>
        <dbReference type="ARBA" id="ARBA00004651"/>
    </source>
</evidence>
<evidence type="ECO:0000259" key="14">
    <source>
        <dbReference type="Pfam" id="PF03520"/>
    </source>
</evidence>
<dbReference type="Proteomes" id="UP000663889">
    <property type="component" value="Unassembled WGS sequence"/>
</dbReference>
<evidence type="ECO:0000259" key="13">
    <source>
        <dbReference type="Pfam" id="PF00520"/>
    </source>
</evidence>
<keyword evidence="9" id="KW-0407">Ion channel</keyword>
<feature type="transmembrane region" description="Helical" evidence="12">
    <location>
        <begin position="146"/>
        <end position="169"/>
    </location>
</feature>
<dbReference type="GO" id="GO:0008076">
    <property type="term" value="C:voltage-gated potassium channel complex"/>
    <property type="evidence" value="ECO:0007669"/>
    <property type="project" value="TreeGrafter"/>
</dbReference>
<comment type="caution">
    <text evidence="15">The sequence shown here is derived from an EMBL/GenBank/DDBJ whole genome shotgun (WGS) entry which is preliminary data.</text>
</comment>
<evidence type="ECO:0000256" key="6">
    <source>
        <dbReference type="ARBA" id="ARBA00022989"/>
    </source>
</evidence>
<protein>
    <submittedName>
        <fullName evidence="15">Uncharacterized protein</fullName>
    </submittedName>
</protein>
<dbReference type="Pfam" id="PF00520">
    <property type="entry name" value="Ion_trans"/>
    <property type="match status" value="1"/>
</dbReference>
<evidence type="ECO:0000256" key="10">
    <source>
        <dbReference type="ARBA" id="ARBA00034430"/>
    </source>
</evidence>
<feature type="domain" description="Ion transport" evidence="13">
    <location>
        <begin position="81"/>
        <end position="310"/>
    </location>
</feature>
<dbReference type="PANTHER" id="PTHR47735">
    <property type="entry name" value="POTASSIUM VOLTAGE-GATED CHANNEL SUBFAMILY KQT MEMBER 4"/>
    <property type="match status" value="1"/>
</dbReference>
<comment type="catalytic activity">
    <reaction evidence="10">
        <text>K(+)(in) = K(+)(out)</text>
        <dbReference type="Rhea" id="RHEA:29463"/>
        <dbReference type="ChEBI" id="CHEBI:29103"/>
    </reaction>
</comment>
<gene>
    <name evidence="15" type="ORF">SEV965_LOCUS5686</name>
</gene>
<dbReference type="PRINTS" id="PR00169">
    <property type="entry name" value="KCHANNEL"/>
</dbReference>
<name>A0A813ZSJ4_9BILA</name>
<dbReference type="InterPro" id="IPR027359">
    <property type="entry name" value="Volt_channel_dom_sf"/>
</dbReference>
<feature type="domain" description="Potassium channel voltage dependent KCNQ C-terminal" evidence="14">
    <location>
        <begin position="404"/>
        <end position="470"/>
    </location>
</feature>
<keyword evidence="8 12" id="KW-0472">Membrane</keyword>
<evidence type="ECO:0000313" key="16">
    <source>
        <dbReference type="Proteomes" id="UP000663889"/>
    </source>
</evidence>
<accession>A0A813ZSJ4</accession>
<proteinExistence type="predicted"/>
<keyword evidence="4 12" id="KW-0812">Transmembrane</keyword>
<dbReference type="SUPFAM" id="SSF81324">
    <property type="entry name" value="Voltage-gated potassium channels"/>
    <property type="match status" value="1"/>
</dbReference>
<keyword evidence="5" id="KW-0630">Potassium</keyword>
<feature type="coiled-coil region" evidence="11">
    <location>
        <begin position="484"/>
        <end position="511"/>
    </location>
</feature>
<keyword evidence="3" id="KW-1003">Cell membrane</keyword>
<evidence type="ECO:0000256" key="12">
    <source>
        <dbReference type="SAM" id="Phobius"/>
    </source>
</evidence>